<dbReference type="InterPro" id="IPR027417">
    <property type="entry name" value="P-loop_NTPase"/>
</dbReference>
<dbReference type="EMBL" id="CACVKT020008661">
    <property type="protein sequence ID" value="CAC5416518.1"/>
    <property type="molecule type" value="Genomic_DNA"/>
</dbReference>
<dbReference type="OrthoDB" id="6136658at2759"/>
<dbReference type="PANTHER" id="PTHR47691">
    <property type="entry name" value="REGULATOR-RELATED"/>
    <property type="match status" value="1"/>
</dbReference>
<dbReference type="Proteomes" id="UP000507470">
    <property type="component" value="Unassembled WGS sequence"/>
</dbReference>
<keyword evidence="2" id="KW-1185">Reference proteome</keyword>
<proteinExistence type="predicted"/>
<protein>
    <submittedName>
        <fullName evidence="1">Uncharacterized protein</fullName>
    </submittedName>
</protein>
<dbReference type="SUPFAM" id="SSF52540">
    <property type="entry name" value="P-loop containing nucleoside triphosphate hydrolases"/>
    <property type="match status" value="1"/>
</dbReference>
<organism evidence="1 2">
    <name type="scientific">Mytilus coruscus</name>
    <name type="common">Sea mussel</name>
    <dbReference type="NCBI Taxonomy" id="42192"/>
    <lineage>
        <taxon>Eukaryota</taxon>
        <taxon>Metazoa</taxon>
        <taxon>Spiralia</taxon>
        <taxon>Lophotrochozoa</taxon>
        <taxon>Mollusca</taxon>
        <taxon>Bivalvia</taxon>
        <taxon>Autobranchia</taxon>
        <taxon>Pteriomorphia</taxon>
        <taxon>Mytilida</taxon>
        <taxon>Mytiloidea</taxon>
        <taxon>Mytilidae</taxon>
        <taxon>Mytilinae</taxon>
        <taxon>Mytilus</taxon>
    </lineage>
</organism>
<dbReference type="PANTHER" id="PTHR47691:SF3">
    <property type="entry name" value="HTH-TYPE TRANSCRIPTIONAL REGULATOR RV0890C-RELATED"/>
    <property type="match status" value="1"/>
</dbReference>
<reference evidence="1 2" key="1">
    <citation type="submission" date="2020-06" db="EMBL/GenBank/DDBJ databases">
        <authorList>
            <person name="Li R."/>
            <person name="Bekaert M."/>
        </authorList>
    </citation>
    <scope>NUCLEOTIDE SEQUENCE [LARGE SCALE GENOMIC DNA]</scope>
    <source>
        <strain evidence="2">wild</strain>
    </source>
</reference>
<gene>
    <name evidence="1" type="ORF">MCOR_49123</name>
</gene>
<accession>A0A6J8E8N9</accession>
<dbReference type="Gene3D" id="3.40.50.300">
    <property type="entry name" value="P-loop containing nucleotide triphosphate hydrolases"/>
    <property type="match status" value="1"/>
</dbReference>
<evidence type="ECO:0000313" key="2">
    <source>
        <dbReference type="Proteomes" id="UP000507470"/>
    </source>
</evidence>
<sequence>MYQRNTKGHIGVTSHNHIIEDNNNKKQICRRNESLLDSECSTDKAKLQVPKIPKNVNLDFTVAQVELEITYTKGQIREVHDCSFNHTETFDDIKYFEVISFYKELKGFLLYLSVLSWYTRCLFEKEVLNGSDSKADQQRPERQRMIHVEPEASLDNFVYDVDDEDIDDSHECGRCKKKFKSLDSFMNHKISCKVKRTEKKITRAHVDPEDLTTQFRHTFSTDNEQFMNDILKMIKENADKLTTRNISNDFYEKGSLVFWGKMDRSVTKDRESVKKCMEAFVAKMFEKCPPNSDKETKCTIKLDIVKEIEGCEDDEEDIFSCGRCKKLFNRIDVFSSHKKECNRRARILRTSRETVLREEEKPQTVQAQCILKKQDRVIKADLDDNQKRWLLVGICIQSILSPIFRKFTEPVVLNLYNSMKLSHNIDTQTYPNQLKKYPNSRGQLNYEAINKNHYITRIGKKPDVVKYDYRYTAFDETCDMSVILSLIVSIGTFPQSVKNVAMKFRSDVRNLWAHCDFDEWDTVTYQRSFQLMHQLIKCLNLNETDTKHVLEDLTKWETNGFMFLQGYAVDQHVVSEITQHTQVLAENAVKMKSGQDSTYIKVHEALLRINGKMDSVCKRIDAIERNQNEQLKALQEMNKGVTIFSERPSAIKKAKPEHGQRLGTITNIQDITLGADKLKTEYTSIINIVEKFAGDVKETTEDLSIIKSDITKIKMDIGGFKIYMSKSKPTGKIFFYPPNRSESFIVREREMSQIKSSFVDKGNSTQTLVISGIGGCGKTTLAAEFAWRSQEFYDGGIFWMSAESESSLWDSVTKLAIDVSTSGKDFRETFKRTINWFSKLTQRWLLVVDNADEEYLSDYTKELMVGKWKNEYLWTHHHYYETRNKRD</sequence>
<name>A0A6J8E8N9_MYTCO</name>
<dbReference type="AlphaFoldDB" id="A0A6J8E8N9"/>
<evidence type="ECO:0000313" key="1">
    <source>
        <dbReference type="EMBL" id="CAC5416518.1"/>
    </source>
</evidence>